<evidence type="ECO:0000256" key="5">
    <source>
        <dbReference type="ARBA" id="ARBA00022553"/>
    </source>
</evidence>
<dbReference type="Pfam" id="PF16750">
    <property type="entry name" value="HK_sensor"/>
    <property type="match status" value="1"/>
</dbReference>
<dbReference type="Proteomes" id="UP000604161">
    <property type="component" value="Unassembled WGS sequence"/>
</dbReference>
<name>A0ABR8P3D6_9GAMM</name>
<dbReference type="PANTHER" id="PTHR44936">
    <property type="entry name" value="SENSOR PROTEIN CREC"/>
    <property type="match status" value="1"/>
</dbReference>
<dbReference type="PANTHER" id="PTHR44936:SF10">
    <property type="entry name" value="SENSOR PROTEIN RSTB"/>
    <property type="match status" value="1"/>
</dbReference>
<dbReference type="SMART" id="SM00388">
    <property type="entry name" value="HisKA"/>
    <property type="match status" value="1"/>
</dbReference>
<evidence type="ECO:0000256" key="7">
    <source>
        <dbReference type="ARBA" id="ARBA00022741"/>
    </source>
</evidence>
<dbReference type="PROSITE" id="PS50885">
    <property type="entry name" value="HAMP"/>
    <property type="match status" value="1"/>
</dbReference>
<dbReference type="InterPro" id="IPR036890">
    <property type="entry name" value="HATPase_C_sf"/>
</dbReference>
<evidence type="ECO:0000256" key="9">
    <source>
        <dbReference type="ARBA" id="ARBA00022840"/>
    </source>
</evidence>
<evidence type="ECO:0000256" key="1">
    <source>
        <dbReference type="ARBA" id="ARBA00000085"/>
    </source>
</evidence>
<comment type="caution">
    <text evidence="13">The sequence shown here is derived from an EMBL/GenBank/DDBJ whole genome shotgun (WGS) entry which is preliminary data.</text>
</comment>
<evidence type="ECO:0000256" key="6">
    <source>
        <dbReference type="ARBA" id="ARBA00022679"/>
    </source>
</evidence>
<accession>A0ABR8P3D6</accession>
<dbReference type="InterPro" id="IPR031930">
    <property type="entry name" value="HK_sensor"/>
</dbReference>
<dbReference type="SUPFAM" id="SSF55874">
    <property type="entry name" value="ATPase domain of HSP90 chaperone/DNA topoisomerase II/histidine kinase"/>
    <property type="match status" value="1"/>
</dbReference>
<dbReference type="InterPro" id="IPR050980">
    <property type="entry name" value="2C_sensor_his_kinase"/>
</dbReference>
<dbReference type="Gene3D" id="3.30.565.10">
    <property type="entry name" value="Histidine kinase-like ATPase, C-terminal domain"/>
    <property type="match status" value="1"/>
</dbReference>
<dbReference type="Gene3D" id="3.30.450.170">
    <property type="entry name" value="Two-component histidine kinase, sensor domain"/>
    <property type="match status" value="1"/>
</dbReference>
<organism evidence="13 14">
    <name type="scientific">Marinomonas colpomeniae</name>
    <dbReference type="NCBI Taxonomy" id="2774408"/>
    <lineage>
        <taxon>Bacteria</taxon>
        <taxon>Pseudomonadati</taxon>
        <taxon>Pseudomonadota</taxon>
        <taxon>Gammaproteobacteria</taxon>
        <taxon>Oceanospirillales</taxon>
        <taxon>Oceanospirillaceae</taxon>
        <taxon>Marinomonas</taxon>
    </lineage>
</organism>
<evidence type="ECO:0000256" key="3">
    <source>
        <dbReference type="ARBA" id="ARBA00012438"/>
    </source>
</evidence>
<evidence type="ECO:0000256" key="10">
    <source>
        <dbReference type="SAM" id="Phobius"/>
    </source>
</evidence>
<dbReference type="Pfam" id="PF02518">
    <property type="entry name" value="HATPase_c"/>
    <property type="match status" value="1"/>
</dbReference>
<dbReference type="Pfam" id="PF00512">
    <property type="entry name" value="HisKA"/>
    <property type="match status" value="1"/>
</dbReference>
<keyword evidence="5" id="KW-0597">Phosphoprotein</keyword>
<dbReference type="CDD" id="cd00082">
    <property type="entry name" value="HisKA"/>
    <property type="match status" value="1"/>
</dbReference>
<dbReference type="RefSeq" id="WP_191594700.1">
    <property type="nucleotide sequence ID" value="NZ_JACYFC010000003.1"/>
</dbReference>
<keyword evidence="10" id="KW-0812">Transmembrane</keyword>
<dbReference type="SMART" id="SM00387">
    <property type="entry name" value="HATPase_c"/>
    <property type="match status" value="1"/>
</dbReference>
<dbReference type="InterPro" id="IPR003594">
    <property type="entry name" value="HATPase_dom"/>
</dbReference>
<feature type="transmembrane region" description="Helical" evidence="10">
    <location>
        <begin position="5"/>
        <end position="24"/>
    </location>
</feature>
<evidence type="ECO:0000313" key="13">
    <source>
        <dbReference type="EMBL" id="MBD5771307.1"/>
    </source>
</evidence>
<dbReference type="SMART" id="SM00304">
    <property type="entry name" value="HAMP"/>
    <property type="match status" value="1"/>
</dbReference>
<evidence type="ECO:0000256" key="2">
    <source>
        <dbReference type="ARBA" id="ARBA00004651"/>
    </source>
</evidence>
<dbReference type="SUPFAM" id="SSF47384">
    <property type="entry name" value="Homodimeric domain of signal transducing histidine kinase"/>
    <property type="match status" value="1"/>
</dbReference>
<keyword evidence="14" id="KW-1185">Reference proteome</keyword>
<dbReference type="CDD" id="cd06225">
    <property type="entry name" value="HAMP"/>
    <property type="match status" value="1"/>
</dbReference>
<keyword evidence="10" id="KW-1133">Transmembrane helix</keyword>
<dbReference type="SUPFAM" id="SSF158472">
    <property type="entry name" value="HAMP domain-like"/>
    <property type="match status" value="1"/>
</dbReference>
<feature type="domain" description="HAMP" evidence="12">
    <location>
        <begin position="173"/>
        <end position="228"/>
    </location>
</feature>
<dbReference type="InterPro" id="IPR003661">
    <property type="entry name" value="HisK_dim/P_dom"/>
</dbReference>
<dbReference type="GO" id="GO:0016301">
    <property type="term" value="F:kinase activity"/>
    <property type="evidence" value="ECO:0007669"/>
    <property type="project" value="UniProtKB-KW"/>
</dbReference>
<dbReference type="Pfam" id="PF00672">
    <property type="entry name" value="HAMP"/>
    <property type="match status" value="1"/>
</dbReference>
<sequence>MKNSLLWKLFFIIAVGTVVFFWLIDLVASHTEESMSYIDQDYRAELQAYAKEAERILYKEGESALSKWVKEIEEKENTWIAISRPKIQNLADTQLSDAYLSTFGLGRSLEWKIHLYFVHNPTMEIRFEDGITHFLIQLPQRMRPGANLFIIDLLLQIALPFLILCLITYILYRYMMKPLKKLEKATRRFSEGDFNVRASEVLTQRKDELTRLSSTFDHMADRISTLIIDQRQLLADLSHELRTPLTRLNIAVDCVEQDLDSQDALERLRYESSNMQGLIDDALTLAWFNTESPKLALEKLDITTLLQVIVDDAQYEFPHHIITLLQPDHVIVINSAHQALSAALENIIRNGLFHTPEGKTLTIELKQENHNLLIDIKDQGCGVPSEYLEDIFKPFFRIKQSNHNNDRSVSSKKSGYGLGLALAMRQITALGGSIHSENIDNNPVTGLLVSIHLPYDPV</sequence>
<keyword evidence="10" id="KW-0472">Membrane</keyword>
<comment type="subcellular location">
    <subcellularLocation>
        <location evidence="2">Cell membrane</location>
        <topology evidence="2">Multi-pass membrane protein</topology>
    </subcellularLocation>
</comment>
<gene>
    <name evidence="13" type="ORF">IF202_09620</name>
</gene>
<keyword evidence="7" id="KW-0547">Nucleotide-binding</keyword>
<proteinExistence type="predicted"/>
<evidence type="ECO:0000259" key="12">
    <source>
        <dbReference type="PROSITE" id="PS50885"/>
    </source>
</evidence>
<evidence type="ECO:0000256" key="4">
    <source>
        <dbReference type="ARBA" id="ARBA00022475"/>
    </source>
</evidence>
<protein>
    <recommendedName>
        <fullName evidence="3">histidine kinase</fullName>
        <ecNumber evidence="3">2.7.13.3</ecNumber>
    </recommendedName>
</protein>
<dbReference type="InterPro" id="IPR036097">
    <property type="entry name" value="HisK_dim/P_sf"/>
</dbReference>
<keyword evidence="4" id="KW-1003">Cell membrane</keyword>
<dbReference type="EMBL" id="JACYFC010000003">
    <property type="protein sequence ID" value="MBD5771307.1"/>
    <property type="molecule type" value="Genomic_DNA"/>
</dbReference>
<evidence type="ECO:0000256" key="8">
    <source>
        <dbReference type="ARBA" id="ARBA00022777"/>
    </source>
</evidence>
<dbReference type="Gene3D" id="1.10.287.130">
    <property type="match status" value="1"/>
</dbReference>
<keyword evidence="8 13" id="KW-0418">Kinase</keyword>
<evidence type="ECO:0000313" key="14">
    <source>
        <dbReference type="Proteomes" id="UP000604161"/>
    </source>
</evidence>
<feature type="transmembrane region" description="Helical" evidence="10">
    <location>
        <begin position="148"/>
        <end position="172"/>
    </location>
</feature>
<dbReference type="InterPro" id="IPR004358">
    <property type="entry name" value="Sig_transdc_His_kin-like_C"/>
</dbReference>
<dbReference type="EC" id="2.7.13.3" evidence="3"/>
<dbReference type="Gene3D" id="1.10.8.500">
    <property type="entry name" value="HAMP domain in histidine kinase"/>
    <property type="match status" value="1"/>
</dbReference>
<reference evidence="13 14" key="1">
    <citation type="submission" date="2020-09" db="EMBL/GenBank/DDBJ databases">
        <title>Marinomonas sp. nov., isolated from the cysticercosis algae of Qingdao, China.</title>
        <authorList>
            <person name="Sun X."/>
        </authorList>
    </citation>
    <scope>NUCLEOTIDE SEQUENCE [LARGE SCALE GENOMIC DNA]</scope>
    <source>
        <strain evidence="13 14">SM2066</strain>
    </source>
</reference>
<keyword evidence="9" id="KW-0067">ATP-binding</keyword>
<dbReference type="PROSITE" id="PS50109">
    <property type="entry name" value="HIS_KIN"/>
    <property type="match status" value="1"/>
</dbReference>
<comment type="catalytic activity">
    <reaction evidence="1">
        <text>ATP + protein L-histidine = ADP + protein N-phospho-L-histidine.</text>
        <dbReference type="EC" id="2.7.13.3"/>
    </reaction>
</comment>
<feature type="domain" description="Histidine kinase" evidence="11">
    <location>
        <begin position="236"/>
        <end position="457"/>
    </location>
</feature>
<dbReference type="PRINTS" id="PR00344">
    <property type="entry name" value="BCTRLSENSOR"/>
</dbReference>
<dbReference type="InterPro" id="IPR003660">
    <property type="entry name" value="HAMP_dom"/>
</dbReference>
<keyword evidence="6" id="KW-0808">Transferase</keyword>
<dbReference type="InterPro" id="IPR005467">
    <property type="entry name" value="His_kinase_dom"/>
</dbReference>
<evidence type="ECO:0000259" key="11">
    <source>
        <dbReference type="PROSITE" id="PS50109"/>
    </source>
</evidence>
<dbReference type="InterPro" id="IPR038428">
    <property type="entry name" value="HK_sensor_dom_sf"/>
</dbReference>